<sequence>MIPIHPLFDSFEVIGHGSAATVYKAVHLPTNITVALKSIYQNKDPHETGYIQREFSIHRSIDHPFITSYFGQYRSNEQQVMVLEFVRGETLLDIINKSGKINVHNTHRIFCQIVSAIKYLHTEKKIAHRDLKLENIMVNYQGNVKLLDFGFAHINLNALTTRCASIPYAAPEIFKGQEYTRAVDIWSLGVILYGMLSGKLPFGDSDIVSVSKSVLNDPPKYNIECIPEEARSLITGMLEPNPSKRFTINQVELNEWVQLKSFKNLIKQEFYRKAELLTIPPKQMLDFNVLNIMKKYSIDYSSIEPEKFEVDFNDSLMAYKIIKRSLVHSKFSQIYVKAITEPSGMTEPSDLLFSNTKLPTLHSCFKNDSPTQKRDPIFYLRNCNQKELEDANYQDEKLAKYQPISYTMKSLTRPNLINTPLRRHSNVNHTFVSKSPKILDYAKINIKLK</sequence>
<dbReference type="InterPro" id="IPR000719">
    <property type="entry name" value="Prot_kinase_dom"/>
</dbReference>
<evidence type="ECO:0000256" key="3">
    <source>
        <dbReference type="ARBA" id="ARBA00022741"/>
    </source>
</evidence>
<gene>
    <name evidence="7" type="ORF">M9Y10_043368</name>
</gene>
<protein>
    <recommendedName>
        <fullName evidence="6">Protein kinase domain-containing protein</fullName>
    </recommendedName>
</protein>
<dbReference type="InterPro" id="IPR008271">
    <property type="entry name" value="Ser/Thr_kinase_AS"/>
</dbReference>
<dbReference type="PANTHER" id="PTHR24346">
    <property type="entry name" value="MAP/MICROTUBULE AFFINITY-REGULATING KINASE"/>
    <property type="match status" value="1"/>
</dbReference>
<keyword evidence="4" id="KW-0418">Kinase</keyword>
<keyword evidence="5" id="KW-0067">ATP-binding</keyword>
<comment type="caution">
    <text evidence="7">The sequence shown here is derived from an EMBL/GenBank/DDBJ whole genome shotgun (WGS) entry which is preliminary data.</text>
</comment>
<evidence type="ECO:0000313" key="8">
    <source>
        <dbReference type="Proteomes" id="UP001470230"/>
    </source>
</evidence>
<name>A0ABR2JZH1_9EUKA</name>
<keyword evidence="1" id="KW-0723">Serine/threonine-protein kinase</keyword>
<evidence type="ECO:0000313" key="7">
    <source>
        <dbReference type="EMBL" id="KAK8884260.1"/>
    </source>
</evidence>
<keyword evidence="3" id="KW-0547">Nucleotide-binding</keyword>
<dbReference type="PROSITE" id="PS00108">
    <property type="entry name" value="PROTEIN_KINASE_ST"/>
    <property type="match status" value="1"/>
</dbReference>
<evidence type="ECO:0000256" key="4">
    <source>
        <dbReference type="ARBA" id="ARBA00022777"/>
    </source>
</evidence>
<accession>A0ABR2JZH1</accession>
<evidence type="ECO:0000256" key="2">
    <source>
        <dbReference type="ARBA" id="ARBA00022679"/>
    </source>
</evidence>
<evidence type="ECO:0000256" key="5">
    <source>
        <dbReference type="ARBA" id="ARBA00022840"/>
    </source>
</evidence>
<keyword evidence="2" id="KW-0808">Transferase</keyword>
<dbReference type="Gene3D" id="1.10.510.10">
    <property type="entry name" value="Transferase(Phosphotransferase) domain 1"/>
    <property type="match status" value="1"/>
</dbReference>
<reference evidence="7 8" key="1">
    <citation type="submission" date="2024-04" db="EMBL/GenBank/DDBJ databases">
        <title>Tritrichomonas musculus Genome.</title>
        <authorList>
            <person name="Alves-Ferreira E."/>
            <person name="Grigg M."/>
            <person name="Lorenzi H."/>
            <person name="Galac M."/>
        </authorList>
    </citation>
    <scope>NUCLEOTIDE SEQUENCE [LARGE SCALE GENOMIC DNA]</scope>
    <source>
        <strain evidence="7 8">EAF2021</strain>
    </source>
</reference>
<dbReference type="SMART" id="SM00220">
    <property type="entry name" value="S_TKc"/>
    <property type="match status" value="1"/>
</dbReference>
<dbReference type="EMBL" id="JAPFFF010000008">
    <property type="protein sequence ID" value="KAK8884260.1"/>
    <property type="molecule type" value="Genomic_DNA"/>
</dbReference>
<dbReference type="PROSITE" id="PS50011">
    <property type="entry name" value="PROTEIN_KINASE_DOM"/>
    <property type="match status" value="1"/>
</dbReference>
<dbReference type="Pfam" id="PF00069">
    <property type="entry name" value="Pkinase"/>
    <property type="match status" value="1"/>
</dbReference>
<evidence type="ECO:0000259" key="6">
    <source>
        <dbReference type="PROSITE" id="PS50011"/>
    </source>
</evidence>
<keyword evidence="8" id="KW-1185">Reference proteome</keyword>
<feature type="domain" description="Protein kinase" evidence="6">
    <location>
        <begin position="8"/>
        <end position="257"/>
    </location>
</feature>
<proteinExistence type="predicted"/>
<organism evidence="7 8">
    <name type="scientific">Tritrichomonas musculus</name>
    <dbReference type="NCBI Taxonomy" id="1915356"/>
    <lineage>
        <taxon>Eukaryota</taxon>
        <taxon>Metamonada</taxon>
        <taxon>Parabasalia</taxon>
        <taxon>Tritrichomonadida</taxon>
        <taxon>Tritrichomonadidae</taxon>
        <taxon>Tritrichomonas</taxon>
    </lineage>
</organism>
<dbReference type="InterPro" id="IPR011009">
    <property type="entry name" value="Kinase-like_dom_sf"/>
</dbReference>
<dbReference type="PANTHER" id="PTHR24346:SF82">
    <property type="entry name" value="KP78A-RELATED"/>
    <property type="match status" value="1"/>
</dbReference>
<dbReference type="SUPFAM" id="SSF56112">
    <property type="entry name" value="Protein kinase-like (PK-like)"/>
    <property type="match status" value="1"/>
</dbReference>
<dbReference type="Proteomes" id="UP001470230">
    <property type="component" value="Unassembled WGS sequence"/>
</dbReference>
<evidence type="ECO:0000256" key="1">
    <source>
        <dbReference type="ARBA" id="ARBA00022527"/>
    </source>
</evidence>